<evidence type="ECO:0000313" key="7">
    <source>
        <dbReference type="EMBL" id="MFD3275375.1"/>
    </source>
</evidence>
<feature type="transmembrane region" description="Helical" evidence="6">
    <location>
        <begin position="7"/>
        <end position="23"/>
    </location>
</feature>
<accession>A0ABW6CWR0</accession>
<comment type="subcellular location">
    <subcellularLocation>
        <location evidence="1">Membrane</location>
        <topology evidence="1">Multi-pass membrane protein</topology>
    </subcellularLocation>
</comment>
<organism evidence="7 8">
    <name type="scientific">Aquirufa echingensis</name>
    <dbReference type="NCBI Taxonomy" id="3096516"/>
    <lineage>
        <taxon>Bacteria</taxon>
        <taxon>Pseudomonadati</taxon>
        <taxon>Bacteroidota</taxon>
        <taxon>Cytophagia</taxon>
        <taxon>Cytophagales</taxon>
        <taxon>Flectobacillaceae</taxon>
        <taxon>Aquirufa</taxon>
    </lineage>
</organism>
<feature type="transmembrane region" description="Helical" evidence="6">
    <location>
        <begin position="131"/>
        <end position="151"/>
    </location>
</feature>
<dbReference type="RefSeq" id="WP_377975290.1">
    <property type="nucleotide sequence ID" value="NZ_JBBKYA010000002.1"/>
</dbReference>
<evidence type="ECO:0000256" key="4">
    <source>
        <dbReference type="ARBA" id="ARBA00022989"/>
    </source>
</evidence>
<reference evidence="7 8" key="1">
    <citation type="submission" date="2024-03" db="EMBL/GenBank/DDBJ databases">
        <title>Aquirufa genome sequencing.</title>
        <authorList>
            <person name="Pitt A."/>
            <person name="Hahn M.W."/>
        </authorList>
    </citation>
    <scope>NUCLEOTIDE SEQUENCE [LARGE SCALE GENOMIC DNA]</scope>
    <source>
        <strain evidence="7 8">PLAD-142S6K</strain>
    </source>
</reference>
<dbReference type="Proteomes" id="UP001598114">
    <property type="component" value="Unassembled WGS sequence"/>
</dbReference>
<protein>
    <submittedName>
        <fullName evidence="7">Lysoplasmalogenase</fullName>
    </submittedName>
</protein>
<keyword evidence="8" id="KW-1185">Reference proteome</keyword>
<dbReference type="EMBL" id="JBBKYA010000002">
    <property type="protein sequence ID" value="MFD3275375.1"/>
    <property type="molecule type" value="Genomic_DNA"/>
</dbReference>
<feature type="transmembrane region" description="Helical" evidence="6">
    <location>
        <begin position="158"/>
        <end position="179"/>
    </location>
</feature>
<sequence length="210" mass="23756">MKQKKILMAYFVIGALELLSPLISSSIRYATKPLLMILLGIYVYAYNLKSASRNGLLFTLLFAWLGDVFLLIPGDSALYFQLGLGSFLVMQIAYIRQFVKLGALRWSYFLIPVLIYVIGFLGFLFPNLPAALVPPVVVYALALGSMLYFAFQIPNIKLRCGAFLFVVSDSLLAFGKFYFEYPWNSFAVMSTYILAQLLLIRALCKLHLQR</sequence>
<name>A0ABW6CWR0_9BACT</name>
<evidence type="ECO:0000256" key="3">
    <source>
        <dbReference type="ARBA" id="ARBA00022692"/>
    </source>
</evidence>
<comment type="similarity">
    <text evidence="2">Belongs to the TMEM86 family.</text>
</comment>
<feature type="transmembrane region" description="Helical" evidence="6">
    <location>
        <begin position="185"/>
        <end position="204"/>
    </location>
</feature>
<evidence type="ECO:0000256" key="6">
    <source>
        <dbReference type="SAM" id="Phobius"/>
    </source>
</evidence>
<comment type="caution">
    <text evidence="7">The sequence shown here is derived from an EMBL/GenBank/DDBJ whole genome shotgun (WGS) entry which is preliminary data.</text>
</comment>
<feature type="transmembrane region" description="Helical" evidence="6">
    <location>
        <begin position="55"/>
        <end position="72"/>
    </location>
</feature>
<dbReference type="PANTHER" id="PTHR31885:SF6">
    <property type="entry name" value="GH04784P"/>
    <property type="match status" value="1"/>
</dbReference>
<keyword evidence="5 6" id="KW-0472">Membrane</keyword>
<feature type="transmembrane region" description="Helical" evidence="6">
    <location>
        <begin position="78"/>
        <end position="95"/>
    </location>
</feature>
<dbReference type="Pfam" id="PF07947">
    <property type="entry name" value="YhhN"/>
    <property type="match status" value="1"/>
</dbReference>
<evidence type="ECO:0000313" key="8">
    <source>
        <dbReference type="Proteomes" id="UP001598114"/>
    </source>
</evidence>
<dbReference type="InterPro" id="IPR012506">
    <property type="entry name" value="TMEM86B-like"/>
</dbReference>
<evidence type="ECO:0000256" key="2">
    <source>
        <dbReference type="ARBA" id="ARBA00007375"/>
    </source>
</evidence>
<feature type="transmembrane region" description="Helical" evidence="6">
    <location>
        <begin position="107"/>
        <end position="125"/>
    </location>
</feature>
<gene>
    <name evidence="7" type="ORF">SKC38_03940</name>
</gene>
<evidence type="ECO:0000256" key="1">
    <source>
        <dbReference type="ARBA" id="ARBA00004141"/>
    </source>
</evidence>
<dbReference type="PANTHER" id="PTHR31885">
    <property type="entry name" value="GH04784P"/>
    <property type="match status" value="1"/>
</dbReference>
<proteinExistence type="inferred from homology"/>
<evidence type="ECO:0000256" key="5">
    <source>
        <dbReference type="ARBA" id="ARBA00023136"/>
    </source>
</evidence>
<keyword evidence="3 6" id="KW-0812">Transmembrane</keyword>
<keyword evidence="4 6" id="KW-1133">Transmembrane helix</keyword>
<feature type="transmembrane region" description="Helical" evidence="6">
    <location>
        <begin position="29"/>
        <end position="48"/>
    </location>
</feature>